<evidence type="ECO:0000256" key="1">
    <source>
        <dbReference type="SAM" id="SignalP"/>
    </source>
</evidence>
<evidence type="ECO:0000313" key="3">
    <source>
        <dbReference type="Proteomes" id="UP000596742"/>
    </source>
</evidence>
<proteinExistence type="predicted"/>
<dbReference type="PROSITE" id="PS51996">
    <property type="entry name" value="TR_MART"/>
    <property type="match status" value="1"/>
</dbReference>
<dbReference type="OrthoDB" id="6157971at2759"/>
<dbReference type="AlphaFoldDB" id="A0A8B6HK05"/>
<name>A0A8B6HK05_MYTGA</name>
<dbReference type="Proteomes" id="UP000596742">
    <property type="component" value="Unassembled WGS sequence"/>
</dbReference>
<gene>
    <name evidence="2" type="ORF">MGAL_10B080382</name>
</gene>
<feature type="signal peptide" evidence="1">
    <location>
        <begin position="1"/>
        <end position="22"/>
    </location>
</feature>
<dbReference type="EMBL" id="UYJE01010158">
    <property type="protein sequence ID" value="VDI80189.1"/>
    <property type="molecule type" value="Genomic_DNA"/>
</dbReference>
<dbReference type="SUPFAM" id="SSF56399">
    <property type="entry name" value="ADP-ribosylation"/>
    <property type="match status" value="1"/>
</dbReference>
<dbReference type="Gene3D" id="3.90.176.10">
    <property type="entry name" value="Toxin ADP-ribosyltransferase, Chain A, domain 1"/>
    <property type="match status" value="1"/>
</dbReference>
<comment type="caution">
    <text evidence="2">The sequence shown here is derived from an EMBL/GenBank/DDBJ whole genome shotgun (WGS) entry which is preliminary data.</text>
</comment>
<keyword evidence="3" id="KW-1185">Reference proteome</keyword>
<evidence type="ECO:0000313" key="2">
    <source>
        <dbReference type="EMBL" id="VDI80189.1"/>
    </source>
</evidence>
<organism evidence="2 3">
    <name type="scientific">Mytilus galloprovincialis</name>
    <name type="common">Mediterranean mussel</name>
    <dbReference type="NCBI Taxonomy" id="29158"/>
    <lineage>
        <taxon>Eukaryota</taxon>
        <taxon>Metazoa</taxon>
        <taxon>Spiralia</taxon>
        <taxon>Lophotrochozoa</taxon>
        <taxon>Mollusca</taxon>
        <taxon>Bivalvia</taxon>
        <taxon>Autobranchia</taxon>
        <taxon>Pteriomorphia</taxon>
        <taxon>Mytilida</taxon>
        <taxon>Mytiloidea</taxon>
        <taxon>Mytilidae</taxon>
        <taxon>Mytilinae</taxon>
        <taxon>Mytilus</taxon>
    </lineage>
</organism>
<keyword evidence="1" id="KW-0732">Signal</keyword>
<evidence type="ECO:0008006" key="4">
    <source>
        <dbReference type="Google" id="ProtNLM"/>
    </source>
</evidence>
<accession>A0A8B6HK05</accession>
<protein>
    <recommendedName>
        <fullName evidence="4">NAD(P)(+)--arginine ADP-ribosyltransferase</fullName>
    </recommendedName>
</protein>
<sequence>MKHLERLRVVVWLIIEIFVVSAVDQKTLNEVDPLRNISKTDERIHRYKRSGVESQDCAASIRDHGLSLINFGIEKLASGITINGRIYEAVEDLYTILEKNEKIMKDKVGKYLVPKFPLINSTLFSVKNFQKSFIFTYTSEYGYIDLNKALRDHNCANKVLTDSDKALAPYAAALMAILMHWDELPSTTGTAYRGSTITDNDLNTYRNSYSQSHSIVWLNFASTSTKNQQAFPGNVQFNINNINSEHSKWKPKLICNCSKFAYECEALYPPGSVFNVDKVTGNSKKYAIDLTLRDNEPTAQSGRKRRSVSPDFATKSGFCYIGSVNSSWSRQINMWNDLVLEILGKFVSFLLW</sequence>
<feature type="chain" id="PRO_5032386685" description="NAD(P)(+)--arginine ADP-ribosyltransferase" evidence="1">
    <location>
        <begin position="23"/>
        <end position="352"/>
    </location>
</feature>
<reference evidence="2" key="1">
    <citation type="submission" date="2018-11" db="EMBL/GenBank/DDBJ databases">
        <authorList>
            <person name="Alioto T."/>
            <person name="Alioto T."/>
        </authorList>
    </citation>
    <scope>NUCLEOTIDE SEQUENCE</scope>
</reference>